<dbReference type="EMBL" id="CP061280">
    <property type="protein sequence ID" value="QNS14845.1"/>
    <property type="molecule type" value="Genomic_DNA"/>
</dbReference>
<evidence type="ECO:0000259" key="2">
    <source>
        <dbReference type="Pfam" id="PF01478"/>
    </source>
</evidence>
<feature type="transmembrane region" description="Helical" evidence="1">
    <location>
        <begin position="166"/>
        <end position="187"/>
    </location>
</feature>
<keyword evidence="4" id="KW-1185">Reference proteome</keyword>
<accession>A0A7H1C1J0</accession>
<dbReference type="KEGG" id="mbos:ICJ55_08865"/>
<feature type="domain" description="Prepilin type IV endopeptidase peptidase" evidence="2">
    <location>
        <begin position="80"/>
        <end position="180"/>
    </location>
</feature>
<dbReference type="AlphaFoldDB" id="A0A7H1C1J0"/>
<feature type="transmembrane region" description="Helical" evidence="1">
    <location>
        <begin position="96"/>
        <end position="115"/>
    </location>
</feature>
<evidence type="ECO:0000256" key="1">
    <source>
        <dbReference type="SAM" id="Phobius"/>
    </source>
</evidence>
<keyword evidence="1" id="KW-1133">Transmembrane helix</keyword>
<dbReference type="Proteomes" id="UP000576260">
    <property type="component" value="Chromosome"/>
</dbReference>
<feature type="transmembrane region" description="Helical" evidence="1">
    <location>
        <begin position="194"/>
        <end position="211"/>
    </location>
</feature>
<dbReference type="RefSeq" id="WP_188156474.1">
    <property type="nucleotide sequence ID" value="NZ_CP061280.1"/>
</dbReference>
<name>A0A7H1C1J0_9PAST</name>
<feature type="transmembrane region" description="Helical" evidence="1">
    <location>
        <begin position="61"/>
        <end position="90"/>
    </location>
</feature>
<reference evidence="3 4" key="1">
    <citation type="submission" date="2020-09" db="EMBL/GenBank/DDBJ databases">
        <title>Mannheimia bovis sp.nov., isolated from a cow.</title>
        <authorList>
            <person name="Li F."/>
        </authorList>
    </citation>
    <scope>NUCLEOTIDE SEQUENCE [LARGE SCALE GENOMIC DNA]</scope>
    <source>
        <strain evidence="3 4">ZY190616</strain>
    </source>
</reference>
<gene>
    <name evidence="3" type="ORF">ICJ55_08865</name>
</gene>
<dbReference type="GO" id="GO:0004190">
    <property type="term" value="F:aspartic-type endopeptidase activity"/>
    <property type="evidence" value="ECO:0007669"/>
    <property type="project" value="InterPro"/>
</dbReference>
<evidence type="ECO:0000313" key="3">
    <source>
        <dbReference type="EMBL" id="QNS14845.1"/>
    </source>
</evidence>
<dbReference type="Pfam" id="PF01478">
    <property type="entry name" value="Peptidase_A24"/>
    <property type="match status" value="1"/>
</dbReference>
<sequence length="218" mass="25491">MWLLLSILSAFWFKAEIPRFATRINQQIYQEVSSIHQFELSEQEFIAQSALKPQQTRWANLFFLLFPLIMYCSENLTIGVIFILLCFLSLLDICYYLTDTRYIGLIFLLVLWKGLNNFHNETLLFTSLFCLFIALFSSIIFKKETFGSGDMLLLLALSPLFDVEKMLLLILIACLLGIFYYFAYWWIKKQNLEKLAFIPFISLAMSAVVTLESRGINY</sequence>
<keyword evidence="1" id="KW-0472">Membrane</keyword>
<dbReference type="InterPro" id="IPR000045">
    <property type="entry name" value="Prepilin_IV_endopep_pep"/>
</dbReference>
<organism evidence="3 4">
    <name type="scientific">Mannheimia bovis</name>
    <dbReference type="NCBI Taxonomy" id="2770636"/>
    <lineage>
        <taxon>Bacteria</taxon>
        <taxon>Pseudomonadati</taxon>
        <taxon>Pseudomonadota</taxon>
        <taxon>Gammaproteobacteria</taxon>
        <taxon>Pasteurellales</taxon>
        <taxon>Pasteurellaceae</taxon>
        <taxon>Mannheimia</taxon>
    </lineage>
</organism>
<evidence type="ECO:0000313" key="4">
    <source>
        <dbReference type="Proteomes" id="UP000576260"/>
    </source>
</evidence>
<proteinExistence type="predicted"/>
<keyword evidence="1" id="KW-0812">Transmembrane</keyword>
<dbReference type="GO" id="GO:0016020">
    <property type="term" value="C:membrane"/>
    <property type="evidence" value="ECO:0007669"/>
    <property type="project" value="InterPro"/>
</dbReference>
<feature type="transmembrane region" description="Helical" evidence="1">
    <location>
        <begin position="122"/>
        <end position="141"/>
    </location>
</feature>
<protein>
    <submittedName>
        <fullName evidence="3">Prepilin peptidase</fullName>
    </submittedName>
</protein>